<dbReference type="SUPFAM" id="SSF53955">
    <property type="entry name" value="Lysozyme-like"/>
    <property type="match status" value="1"/>
</dbReference>
<feature type="domain" description="Peptidoglycan binding" evidence="2">
    <location>
        <begin position="91"/>
        <end position="156"/>
    </location>
</feature>
<dbReference type="InterPro" id="IPR023346">
    <property type="entry name" value="Lysozyme-like_dom_sf"/>
</dbReference>
<accession>A0ABU5DML2</accession>
<comment type="caution">
    <text evidence="3">The sequence shown here is derived from an EMBL/GenBank/DDBJ whole genome shotgun (WGS) entry which is preliminary data.</text>
</comment>
<evidence type="ECO:0000259" key="1">
    <source>
        <dbReference type="Pfam" id="PF05838"/>
    </source>
</evidence>
<gene>
    <name evidence="3" type="ORF">SNE35_22970</name>
</gene>
<evidence type="ECO:0000313" key="4">
    <source>
        <dbReference type="Proteomes" id="UP001285263"/>
    </source>
</evidence>
<dbReference type="RefSeq" id="WP_320425355.1">
    <property type="nucleotide sequence ID" value="NZ_JAXCLA010000008.1"/>
</dbReference>
<keyword evidence="3" id="KW-0378">Hydrolase</keyword>
<dbReference type="InterPro" id="IPR018537">
    <property type="entry name" value="Peptidoglycan-bd_3"/>
</dbReference>
<proteinExistence type="predicted"/>
<feature type="domain" description="TtsA-like Glycoside hydrolase family 108" evidence="1">
    <location>
        <begin position="9"/>
        <end position="87"/>
    </location>
</feature>
<dbReference type="Proteomes" id="UP001285263">
    <property type="component" value="Unassembled WGS sequence"/>
</dbReference>
<dbReference type="CDD" id="cd13926">
    <property type="entry name" value="N-acetylmuramidase_GH108"/>
    <property type="match status" value="1"/>
</dbReference>
<dbReference type="Pfam" id="PF05838">
    <property type="entry name" value="Glyco_hydro_108"/>
    <property type="match status" value="1"/>
</dbReference>
<reference evidence="3 4" key="1">
    <citation type="submission" date="2023-11" db="EMBL/GenBank/DDBJ databases">
        <title>Paucibacter sp. nov., isolated from fresh soil in Korea.</title>
        <authorList>
            <person name="Le N.T.T."/>
        </authorList>
    </citation>
    <scope>NUCLEOTIDE SEQUENCE [LARGE SCALE GENOMIC DNA]</scope>
    <source>
        <strain evidence="3 4">R3-3</strain>
    </source>
</reference>
<dbReference type="Gene3D" id="1.20.141.10">
    <property type="entry name" value="Chitosanase, subunit A, domain 1"/>
    <property type="match status" value="1"/>
</dbReference>
<evidence type="ECO:0000259" key="2">
    <source>
        <dbReference type="Pfam" id="PF09374"/>
    </source>
</evidence>
<keyword evidence="4" id="KW-1185">Reference proteome</keyword>
<name>A0ABU5DML2_9BURK</name>
<dbReference type="EMBL" id="JAXCLA010000008">
    <property type="protein sequence ID" value="MDY0747384.1"/>
    <property type="molecule type" value="Genomic_DNA"/>
</dbReference>
<protein>
    <submittedName>
        <fullName evidence="3">Glycosyl hydrolase 108 family protein</fullName>
    </submittedName>
</protein>
<dbReference type="GO" id="GO:0016787">
    <property type="term" value="F:hydrolase activity"/>
    <property type="evidence" value="ECO:0007669"/>
    <property type="project" value="UniProtKB-KW"/>
</dbReference>
<dbReference type="InterPro" id="IPR008565">
    <property type="entry name" value="TtsA-like_GH18_dom"/>
</dbReference>
<organism evidence="3 4">
    <name type="scientific">Roseateles agri</name>
    <dbReference type="NCBI Taxonomy" id="3098619"/>
    <lineage>
        <taxon>Bacteria</taxon>
        <taxon>Pseudomonadati</taxon>
        <taxon>Pseudomonadota</taxon>
        <taxon>Betaproteobacteria</taxon>
        <taxon>Burkholderiales</taxon>
        <taxon>Sphaerotilaceae</taxon>
        <taxon>Roseateles</taxon>
    </lineage>
</organism>
<evidence type="ECO:0000313" key="3">
    <source>
        <dbReference type="EMBL" id="MDY0747384.1"/>
    </source>
</evidence>
<dbReference type="Pfam" id="PF09374">
    <property type="entry name" value="PG_binding_3"/>
    <property type="match status" value="1"/>
</dbReference>
<sequence>MADFSSAVTNTIANEGGARYTEIPGDAGGATKFGISKRAYPQLDIRMLSEDQAREIYRRDYWNAVKGDDIVSQAVAENLFDSAVNLGVGRAVRLAQLTVGVAQDGVPGTDTITAINQAPPDRFVADFTLAKIARYVGICNKDRSQSKFLLGWLNRAMGTQA</sequence>